<evidence type="ECO:0000256" key="8">
    <source>
        <dbReference type="ARBA" id="ARBA00023016"/>
    </source>
</evidence>
<comment type="similarity">
    <text evidence="2 13">Belongs to the heat shock protein 70 family.</text>
</comment>
<name>A0A1J0GD97_9CLOT</name>
<evidence type="ECO:0000256" key="2">
    <source>
        <dbReference type="ARBA" id="ARBA00007381"/>
    </source>
</evidence>
<keyword evidence="6 13" id="KW-0547">Nucleotide-binding</keyword>
<dbReference type="InterPro" id="IPR018181">
    <property type="entry name" value="Heat_shock_70_CS"/>
</dbReference>
<dbReference type="Gene3D" id="3.30.420.40">
    <property type="match status" value="2"/>
</dbReference>
<evidence type="ECO:0000256" key="12">
    <source>
        <dbReference type="ARBA" id="ARBA00033103"/>
    </source>
</evidence>
<evidence type="ECO:0000256" key="1">
    <source>
        <dbReference type="ARBA" id="ARBA00002290"/>
    </source>
</evidence>
<dbReference type="PROSITE" id="PS00329">
    <property type="entry name" value="HSP70_2"/>
    <property type="match status" value="1"/>
</dbReference>
<dbReference type="Pfam" id="PF00012">
    <property type="entry name" value="HSP70"/>
    <property type="match status" value="2"/>
</dbReference>
<evidence type="ECO:0000256" key="5">
    <source>
        <dbReference type="ARBA" id="ARBA00022553"/>
    </source>
</evidence>
<dbReference type="GO" id="GO:0005524">
    <property type="term" value="F:ATP binding"/>
    <property type="evidence" value="ECO:0007669"/>
    <property type="project" value="UniProtKB-KW"/>
</dbReference>
<evidence type="ECO:0000256" key="6">
    <source>
        <dbReference type="ARBA" id="ARBA00022741"/>
    </source>
</evidence>
<gene>
    <name evidence="14" type="ORF">A7L45_03885</name>
</gene>
<evidence type="ECO:0000256" key="7">
    <source>
        <dbReference type="ARBA" id="ARBA00022840"/>
    </source>
</evidence>
<dbReference type="InterPro" id="IPR029047">
    <property type="entry name" value="HSP70_peptide-bd_sf"/>
</dbReference>
<organism evidence="14 15">
    <name type="scientific">Clostridium estertheticum subsp. estertheticum</name>
    <dbReference type="NCBI Taxonomy" id="1552"/>
    <lineage>
        <taxon>Bacteria</taxon>
        <taxon>Bacillati</taxon>
        <taxon>Bacillota</taxon>
        <taxon>Clostridia</taxon>
        <taxon>Eubacteriales</taxon>
        <taxon>Clostridiaceae</taxon>
        <taxon>Clostridium</taxon>
    </lineage>
</organism>
<keyword evidence="15" id="KW-1185">Reference proteome</keyword>
<dbReference type="Proteomes" id="UP000182569">
    <property type="component" value="Chromosome"/>
</dbReference>
<dbReference type="GO" id="GO:0140662">
    <property type="term" value="F:ATP-dependent protein folding chaperone"/>
    <property type="evidence" value="ECO:0007669"/>
    <property type="project" value="InterPro"/>
</dbReference>
<protein>
    <recommendedName>
        <fullName evidence="3">Chaperone protein DnaK</fullName>
    </recommendedName>
    <alternativeName>
        <fullName evidence="4">Chaperone protein dnaK</fullName>
    </alternativeName>
    <alternativeName>
        <fullName evidence="12">HSP70</fullName>
    </alternativeName>
    <alternativeName>
        <fullName evidence="11">Heat shock 70 kDa protein</fullName>
    </alternativeName>
    <alternativeName>
        <fullName evidence="10">Heat shock protein 70</fullName>
    </alternativeName>
</protein>
<evidence type="ECO:0000256" key="3">
    <source>
        <dbReference type="ARBA" id="ARBA00014415"/>
    </source>
</evidence>
<dbReference type="PRINTS" id="PR00301">
    <property type="entry name" value="HEATSHOCK70"/>
</dbReference>
<dbReference type="PROSITE" id="PS01036">
    <property type="entry name" value="HSP70_3"/>
    <property type="match status" value="1"/>
</dbReference>
<dbReference type="FunFam" id="3.30.420.40:FF:000144">
    <property type="entry name" value="Molecular chaperone HscC"/>
    <property type="match status" value="1"/>
</dbReference>
<evidence type="ECO:0000256" key="13">
    <source>
        <dbReference type="RuleBase" id="RU003322"/>
    </source>
</evidence>
<dbReference type="STRING" id="1552.A7L45_03885"/>
<reference evidence="15" key="1">
    <citation type="journal article" date="2016" name="Front. Microbiol.">
        <title>Complete Genome Sequence of Clostridium estertheticum DSM 8809, a Microbe Identified in Spoiled Vacuum Packed Beef.</title>
        <authorList>
            <person name="Yu Z."/>
            <person name="Gunn L."/>
            <person name="Brennan E."/>
            <person name="Reid R."/>
            <person name="Wall P.G."/>
            <person name="Gaora O.P."/>
            <person name="Hurley D."/>
            <person name="Bolton D."/>
            <person name="Fanning S."/>
        </authorList>
    </citation>
    <scope>NUCLEOTIDE SEQUENCE [LARGE SCALE GENOMIC DNA]</scope>
    <source>
        <strain evidence="15">DSM 8809</strain>
    </source>
</reference>
<dbReference type="RefSeq" id="WP_071611554.1">
    <property type="nucleotide sequence ID" value="NZ_CP015756.1"/>
</dbReference>
<keyword evidence="5" id="KW-0597">Phosphoprotein</keyword>
<dbReference type="KEGG" id="ceu:A7L45_03885"/>
<keyword evidence="9" id="KW-0143">Chaperone</keyword>
<dbReference type="EMBL" id="CP015756">
    <property type="protein sequence ID" value="APC39259.1"/>
    <property type="molecule type" value="Genomic_DNA"/>
</dbReference>
<dbReference type="Gene3D" id="2.60.34.10">
    <property type="entry name" value="Substrate Binding Domain Of DNAk, Chain A, domain 1"/>
    <property type="match status" value="1"/>
</dbReference>
<sequence length="564" mass="63571">MAIIGIDLGTTNSLVAIWKDGRAQIIPNVLKNNLTPSVVSVDDNNEILIGDIAKERIITHPELTASNFKRFMGSSKKYNLGCHTFTPEELSSFILKRLIEDAEEYIGEKIIEAVISVPAYFNDAQRKATKRAGELAGIKVERLISEPTAAAIAYGLHQEKDDTQFLVFDLGGGTFDVSILELFEGVMEVKSIAGDNYLGGEDFNKLLVDYFEKTNKLDLKKLDKKVNSIVYKQAELCKKLLSNEVKAMINLTIDKKLYNTEIDRSKFEKLSSDLILKLRHPVERALRDACISPAEIEAIILIGGSTRMPLIKAVVTKMFNKLPYTNINPDEAVALGASIQGALKEKHSDLKELVLTDVCPYSLGVEISNQLDNGNYESGYFLPIIERNSPIPISKVEQLVTIRDNQTKLLIKIYQGESRRVVNNIELGELEIPVPRGKAGEYVVALRYTYDINGLLEIEATILSTGETETLIIENSPGYMSQEDIKKRMISLKDIKIHPRDRTENRLLLARGERLYEESLGDKREYISKLLNEFESILSTQDTRVIEKNLKVFTQRLNELEEYY</sequence>
<evidence type="ECO:0000313" key="14">
    <source>
        <dbReference type="EMBL" id="APC39259.1"/>
    </source>
</evidence>
<dbReference type="SUPFAM" id="SSF100920">
    <property type="entry name" value="Heat shock protein 70kD (HSP70), peptide-binding domain"/>
    <property type="match status" value="1"/>
</dbReference>
<proteinExistence type="inferred from homology"/>
<evidence type="ECO:0000256" key="4">
    <source>
        <dbReference type="ARBA" id="ARBA00017249"/>
    </source>
</evidence>
<dbReference type="SUPFAM" id="SSF53067">
    <property type="entry name" value="Actin-like ATPase domain"/>
    <property type="match status" value="2"/>
</dbReference>
<accession>A0A1J0GD97</accession>
<keyword evidence="7 13" id="KW-0067">ATP-binding</keyword>
<dbReference type="InterPro" id="IPR043129">
    <property type="entry name" value="ATPase_NBD"/>
</dbReference>
<dbReference type="OrthoDB" id="9766019at2"/>
<keyword evidence="8" id="KW-0346">Stress response</keyword>
<dbReference type="CDD" id="cd10235">
    <property type="entry name" value="ASKHA_NBD_HSP70_HscC"/>
    <property type="match status" value="1"/>
</dbReference>
<comment type="function">
    <text evidence="1">Acts as a chaperone.</text>
</comment>
<dbReference type="AlphaFoldDB" id="A0A1J0GD97"/>
<evidence type="ECO:0000256" key="11">
    <source>
        <dbReference type="ARBA" id="ARBA00030945"/>
    </source>
</evidence>
<dbReference type="InterPro" id="IPR042030">
    <property type="entry name" value="HscC_NBD"/>
</dbReference>
<dbReference type="InterPro" id="IPR013126">
    <property type="entry name" value="Hsp_70_fam"/>
</dbReference>
<evidence type="ECO:0000313" key="15">
    <source>
        <dbReference type="Proteomes" id="UP000182569"/>
    </source>
</evidence>
<dbReference type="PANTHER" id="PTHR19375">
    <property type="entry name" value="HEAT SHOCK PROTEIN 70KDA"/>
    <property type="match status" value="1"/>
</dbReference>
<dbReference type="PROSITE" id="PS00297">
    <property type="entry name" value="HSP70_1"/>
    <property type="match status" value="1"/>
</dbReference>
<dbReference type="Gene3D" id="3.90.640.10">
    <property type="entry name" value="Actin, Chain A, domain 4"/>
    <property type="match status" value="1"/>
</dbReference>
<evidence type="ECO:0000256" key="10">
    <source>
        <dbReference type="ARBA" id="ARBA00030019"/>
    </source>
</evidence>
<evidence type="ECO:0000256" key="9">
    <source>
        <dbReference type="ARBA" id="ARBA00023186"/>
    </source>
</evidence>